<evidence type="ECO:0000256" key="3">
    <source>
        <dbReference type="ARBA" id="ARBA00022679"/>
    </source>
</evidence>
<sequence length="802" mass="87628">MDIHEGDADLDLHHLALRKFPRYGPEPYTSQHSFNASSPAHSSSPITPGGQVPSPAGDGASQPGMQFVLPPNIFGFPGHVGPRNLNHPPAGSTDKGKGEGFNAEHIGKCSDAYPTTVGGADKEGGHSTGSIGKENSVSSLTPNAEESTRPATSDNHRVIEPATYIFSPAFSTHGRKNTLIRRMFHKPDATEMPDEIVVGRSSACPGGYVTYKRSEDAMRKEIQQQQDHSDASGEDSSDDEGSQDTREKNSPTEEYPMKDKAKVEGEGPEPAKAKEEVQQYIHLLHYPGSQHSDHARTAKTKKKENIIGKLFHFKGSEERGRQRERTNPNLHSINMDSPQSSGTSPFGSPIISPVSNSTLPDHDLLPSFIPVSVDNKDLITTSRSISPSRTATPAGILSFLHVVGSRGRSESSVRSSVVGTPPAHNGHLPIEDHAQGGLFKDMITTKRRRAASSARASDVSDTDVIGASGLSRKSSTKQLHRSPSDTSMAEKYGKISKTQVLGKGANAVVRLAHKKDATSPSHAEQLYAVKEFRKLRKNETQREYIKKLIAEFCISSNMHHENVIQTVDLIQDEACCWQKSSRRERWCQVMEYMPGGDLYTLISSGELHEADEKLCLFKQLVKGVEYLHSMGVAHRDLKPENLLLDADTRILKITDFGVSEVFRTCFEKAPRKAVGVCGSEPYIAPEEWDSPGGYDATKADIWACGIILYTLLQASIPWRIARAPDPHYTKYAAFGASNPGATQGFGAFDRTQPPGPRPIIYRMLAPDPQVRITAAEILAHPWCTRVECCSAGAFKHKHGSKA</sequence>
<feature type="compositionally biased region" description="Polar residues" evidence="10">
    <location>
        <begin position="128"/>
        <end position="153"/>
    </location>
</feature>
<feature type="region of interest" description="Disordered" evidence="10">
    <location>
        <begin position="411"/>
        <end position="436"/>
    </location>
</feature>
<dbReference type="Gene3D" id="1.10.510.10">
    <property type="entry name" value="Transferase(Phosphotransferase) domain 1"/>
    <property type="match status" value="1"/>
</dbReference>
<dbReference type="InterPro" id="IPR017441">
    <property type="entry name" value="Protein_kinase_ATP_BS"/>
</dbReference>
<feature type="binding site" evidence="9">
    <location>
        <position position="530"/>
    </location>
    <ligand>
        <name>ATP</name>
        <dbReference type="ChEBI" id="CHEBI:30616"/>
    </ligand>
</feature>
<dbReference type="GO" id="GO:0004674">
    <property type="term" value="F:protein serine/threonine kinase activity"/>
    <property type="evidence" value="ECO:0007669"/>
    <property type="project" value="UniProtKB-KW"/>
</dbReference>
<feature type="compositionally biased region" description="Basic and acidic residues" evidence="10">
    <location>
        <begin position="314"/>
        <end position="326"/>
    </location>
</feature>
<dbReference type="InterPro" id="IPR011009">
    <property type="entry name" value="Kinase-like_dom_sf"/>
</dbReference>
<feature type="region of interest" description="Disordered" evidence="10">
    <location>
        <begin position="218"/>
        <end position="272"/>
    </location>
</feature>
<keyword evidence="2" id="KW-0723">Serine/threonine-protein kinase</keyword>
<evidence type="ECO:0000259" key="11">
    <source>
        <dbReference type="PROSITE" id="PS50011"/>
    </source>
</evidence>
<evidence type="ECO:0000256" key="7">
    <source>
        <dbReference type="ARBA" id="ARBA00047899"/>
    </source>
</evidence>
<dbReference type="GO" id="GO:0005524">
    <property type="term" value="F:ATP binding"/>
    <property type="evidence" value="ECO:0007669"/>
    <property type="project" value="UniProtKB-UniRule"/>
</dbReference>
<protein>
    <recommendedName>
        <fullName evidence="1">non-specific serine/threonine protein kinase</fullName>
        <ecNumber evidence="1">2.7.11.1</ecNumber>
    </recommendedName>
</protein>
<dbReference type="PROSITE" id="PS00107">
    <property type="entry name" value="PROTEIN_KINASE_ATP"/>
    <property type="match status" value="1"/>
</dbReference>
<feature type="compositionally biased region" description="Basic and acidic residues" evidence="10">
    <location>
        <begin position="218"/>
        <end position="231"/>
    </location>
</feature>
<evidence type="ECO:0000256" key="10">
    <source>
        <dbReference type="SAM" id="MobiDB-lite"/>
    </source>
</evidence>
<feature type="domain" description="Protein kinase" evidence="11">
    <location>
        <begin position="495"/>
        <end position="783"/>
    </location>
</feature>
<keyword evidence="3" id="KW-0808">Transferase</keyword>
<feature type="compositionally biased region" description="Polar residues" evidence="10">
    <location>
        <begin position="327"/>
        <end position="346"/>
    </location>
</feature>
<name>A0A507EFT6_9FUNG</name>
<dbReference type="InterPro" id="IPR000719">
    <property type="entry name" value="Prot_kinase_dom"/>
</dbReference>
<gene>
    <name evidence="12" type="ORF">PhCBS80983_g00361</name>
</gene>
<dbReference type="EC" id="2.7.11.1" evidence="1"/>
<comment type="caution">
    <text evidence="12">The sequence shown here is derived from an EMBL/GenBank/DDBJ whole genome shotgun (WGS) entry which is preliminary data.</text>
</comment>
<feature type="compositionally biased region" description="Basic and acidic residues" evidence="10">
    <location>
        <begin position="243"/>
        <end position="272"/>
    </location>
</feature>
<dbReference type="PROSITE" id="PS50011">
    <property type="entry name" value="PROTEIN_KINASE_DOM"/>
    <property type="match status" value="1"/>
</dbReference>
<dbReference type="EMBL" id="QEAQ01000002">
    <property type="protein sequence ID" value="TPX62684.1"/>
    <property type="molecule type" value="Genomic_DNA"/>
</dbReference>
<dbReference type="STRING" id="109895.A0A507EFT6"/>
<comment type="catalytic activity">
    <reaction evidence="8">
        <text>L-seryl-[protein] + ATP = O-phospho-L-seryl-[protein] + ADP + H(+)</text>
        <dbReference type="Rhea" id="RHEA:17989"/>
        <dbReference type="Rhea" id="RHEA-COMP:9863"/>
        <dbReference type="Rhea" id="RHEA-COMP:11604"/>
        <dbReference type="ChEBI" id="CHEBI:15378"/>
        <dbReference type="ChEBI" id="CHEBI:29999"/>
        <dbReference type="ChEBI" id="CHEBI:30616"/>
        <dbReference type="ChEBI" id="CHEBI:83421"/>
        <dbReference type="ChEBI" id="CHEBI:456216"/>
        <dbReference type="EC" id="2.7.11.1"/>
    </reaction>
</comment>
<dbReference type="SMART" id="SM00220">
    <property type="entry name" value="S_TKc"/>
    <property type="match status" value="1"/>
</dbReference>
<keyword evidence="6 9" id="KW-0067">ATP-binding</keyword>
<keyword evidence="13" id="KW-1185">Reference proteome</keyword>
<comment type="catalytic activity">
    <reaction evidence="7">
        <text>L-threonyl-[protein] + ATP = O-phospho-L-threonyl-[protein] + ADP + H(+)</text>
        <dbReference type="Rhea" id="RHEA:46608"/>
        <dbReference type="Rhea" id="RHEA-COMP:11060"/>
        <dbReference type="Rhea" id="RHEA-COMP:11605"/>
        <dbReference type="ChEBI" id="CHEBI:15378"/>
        <dbReference type="ChEBI" id="CHEBI:30013"/>
        <dbReference type="ChEBI" id="CHEBI:30616"/>
        <dbReference type="ChEBI" id="CHEBI:61977"/>
        <dbReference type="ChEBI" id="CHEBI:456216"/>
        <dbReference type="EC" id="2.7.11.1"/>
    </reaction>
</comment>
<evidence type="ECO:0000256" key="6">
    <source>
        <dbReference type="ARBA" id="ARBA00022840"/>
    </source>
</evidence>
<accession>A0A507EFT6</accession>
<evidence type="ECO:0000256" key="4">
    <source>
        <dbReference type="ARBA" id="ARBA00022741"/>
    </source>
</evidence>
<dbReference type="AlphaFoldDB" id="A0A507EFT6"/>
<proteinExistence type="predicted"/>
<dbReference type="Pfam" id="PF00069">
    <property type="entry name" value="Pkinase"/>
    <property type="match status" value="1"/>
</dbReference>
<feature type="compositionally biased region" description="Acidic residues" evidence="10">
    <location>
        <begin position="232"/>
        <end position="242"/>
    </location>
</feature>
<evidence type="ECO:0000256" key="1">
    <source>
        <dbReference type="ARBA" id="ARBA00012513"/>
    </source>
</evidence>
<dbReference type="PANTHER" id="PTHR24343:SF558">
    <property type="entry name" value="PROTEIN KINASE DOMAIN-CONTAINING PROTEIN"/>
    <property type="match status" value="1"/>
</dbReference>
<feature type="region of interest" description="Disordered" evidence="10">
    <location>
        <begin position="24"/>
        <end position="156"/>
    </location>
</feature>
<dbReference type="InterPro" id="IPR008271">
    <property type="entry name" value="Ser/Thr_kinase_AS"/>
</dbReference>
<evidence type="ECO:0000256" key="2">
    <source>
        <dbReference type="ARBA" id="ARBA00022527"/>
    </source>
</evidence>
<dbReference type="GO" id="GO:0005829">
    <property type="term" value="C:cytosol"/>
    <property type="evidence" value="ECO:0007669"/>
    <property type="project" value="TreeGrafter"/>
</dbReference>
<keyword evidence="4 9" id="KW-0547">Nucleotide-binding</keyword>
<feature type="region of interest" description="Disordered" evidence="10">
    <location>
        <begin position="286"/>
        <end position="305"/>
    </location>
</feature>
<evidence type="ECO:0000256" key="8">
    <source>
        <dbReference type="ARBA" id="ARBA00048679"/>
    </source>
</evidence>
<feature type="region of interest" description="Disordered" evidence="10">
    <location>
        <begin position="313"/>
        <end position="354"/>
    </location>
</feature>
<reference evidence="12 13" key="1">
    <citation type="journal article" date="2019" name="Sci. Rep.">
        <title>Comparative genomics of chytrid fungi reveal insights into the obligate biotrophic and pathogenic lifestyle of Synchytrium endobioticum.</title>
        <authorList>
            <person name="van de Vossenberg B.T.L.H."/>
            <person name="Warris S."/>
            <person name="Nguyen H.D.T."/>
            <person name="van Gent-Pelzer M.P.E."/>
            <person name="Joly D.L."/>
            <person name="van de Geest H.C."/>
            <person name="Bonants P.J.M."/>
            <person name="Smith D.S."/>
            <person name="Levesque C.A."/>
            <person name="van der Lee T.A.J."/>
        </authorList>
    </citation>
    <scope>NUCLEOTIDE SEQUENCE [LARGE SCALE GENOMIC DNA]</scope>
    <source>
        <strain evidence="12 13">CBS 809.83</strain>
    </source>
</reference>
<dbReference type="PANTHER" id="PTHR24343">
    <property type="entry name" value="SERINE/THREONINE KINASE"/>
    <property type="match status" value="1"/>
</dbReference>
<evidence type="ECO:0000256" key="5">
    <source>
        <dbReference type="ARBA" id="ARBA00022777"/>
    </source>
</evidence>
<keyword evidence="5" id="KW-0418">Kinase</keyword>
<organism evidence="12 13">
    <name type="scientific">Powellomyces hirtus</name>
    <dbReference type="NCBI Taxonomy" id="109895"/>
    <lineage>
        <taxon>Eukaryota</taxon>
        <taxon>Fungi</taxon>
        <taxon>Fungi incertae sedis</taxon>
        <taxon>Chytridiomycota</taxon>
        <taxon>Chytridiomycota incertae sedis</taxon>
        <taxon>Chytridiomycetes</taxon>
        <taxon>Spizellomycetales</taxon>
        <taxon>Powellomycetaceae</taxon>
        <taxon>Powellomyces</taxon>
    </lineage>
</organism>
<evidence type="ECO:0000256" key="9">
    <source>
        <dbReference type="PROSITE-ProRule" id="PRU10141"/>
    </source>
</evidence>
<feature type="region of interest" description="Disordered" evidence="10">
    <location>
        <begin position="449"/>
        <end position="488"/>
    </location>
</feature>
<dbReference type="PROSITE" id="PS00108">
    <property type="entry name" value="PROTEIN_KINASE_ST"/>
    <property type="match status" value="1"/>
</dbReference>
<dbReference type="CDD" id="cd13994">
    <property type="entry name" value="STKc_HAL4_like"/>
    <property type="match status" value="1"/>
</dbReference>
<feature type="compositionally biased region" description="Low complexity" evidence="10">
    <location>
        <begin position="32"/>
        <end position="45"/>
    </location>
</feature>
<dbReference type="Proteomes" id="UP000318582">
    <property type="component" value="Unassembled WGS sequence"/>
</dbReference>
<evidence type="ECO:0000313" key="12">
    <source>
        <dbReference type="EMBL" id="TPX62684.1"/>
    </source>
</evidence>
<evidence type="ECO:0000313" key="13">
    <source>
        <dbReference type="Proteomes" id="UP000318582"/>
    </source>
</evidence>
<dbReference type="SUPFAM" id="SSF56112">
    <property type="entry name" value="Protein kinase-like (PK-like)"/>
    <property type="match status" value="1"/>
</dbReference>